<reference evidence="2 3" key="1">
    <citation type="submission" date="2021-12" db="EMBL/GenBank/DDBJ databases">
        <title>Discovery of the Pendulisporaceae a myxobacterial family with distinct sporulation behavior and unique specialized metabolism.</title>
        <authorList>
            <person name="Garcia R."/>
            <person name="Popoff A."/>
            <person name="Bader C.D."/>
            <person name="Loehr J."/>
            <person name="Walesch S."/>
            <person name="Walt C."/>
            <person name="Boldt J."/>
            <person name="Bunk B."/>
            <person name="Haeckl F.J.F.P.J."/>
            <person name="Gunesch A.P."/>
            <person name="Birkelbach J."/>
            <person name="Nuebel U."/>
            <person name="Pietschmann T."/>
            <person name="Bach T."/>
            <person name="Mueller R."/>
        </authorList>
    </citation>
    <scope>NUCLEOTIDE SEQUENCE [LARGE SCALE GENOMIC DNA]</scope>
    <source>
        <strain evidence="2 3">MSr11954</strain>
    </source>
</reference>
<evidence type="ECO:0000313" key="3">
    <source>
        <dbReference type="Proteomes" id="UP001370348"/>
    </source>
</evidence>
<gene>
    <name evidence="2" type="ORF">LZC94_04665</name>
</gene>
<proteinExistence type="predicted"/>
<dbReference type="RefSeq" id="WP_394826198.1">
    <property type="nucleotide sequence ID" value="NZ_CP089984.1"/>
</dbReference>
<accession>A0ABZ2M3C1</accession>
<organism evidence="2 3">
    <name type="scientific">Pendulispora albinea</name>
    <dbReference type="NCBI Taxonomy" id="2741071"/>
    <lineage>
        <taxon>Bacteria</taxon>
        <taxon>Pseudomonadati</taxon>
        <taxon>Myxococcota</taxon>
        <taxon>Myxococcia</taxon>
        <taxon>Myxococcales</taxon>
        <taxon>Sorangiineae</taxon>
        <taxon>Pendulisporaceae</taxon>
        <taxon>Pendulispora</taxon>
    </lineage>
</organism>
<keyword evidence="3" id="KW-1185">Reference proteome</keyword>
<feature type="compositionally biased region" description="Low complexity" evidence="1">
    <location>
        <begin position="157"/>
        <end position="169"/>
    </location>
</feature>
<evidence type="ECO:0000313" key="2">
    <source>
        <dbReference type="EMBL" id="WXB16573.1"/>
    </source>
</evidence>
<dbReference type="Proteomes" id="UP001370348">
    <property type="component" value="Chromosome"/>
</dbReference>
<name>A0ABZ2M3C1_9BACT</name>
<sequence length="342" mass="36503">MTAPPHAPVSATPRAIADATGAGATAASNARDPVRIVVFGESNASPVARLRAELESLGWQVFVRPRPRRPTASEPMGESVEPSREQLEDAAHAFDATAVVDVDRDAALHVWMLDPTGRVQPIDVIRAPADDVTALRSAEAVRATIDARRHTVPHRPAAPTAPESTPEASPRAERWDPASPEFVLSVGPALMVPFIKDMTTGANLLVEGWYNFGPRWGLGAFASVPLIKAHWNSAEMKSWLMGGGPVFTWRPNEGAWAIQGGIGMAGGWLQYLQGSVSISNNTFALPFVKLAASVRISSLVGLSLGSLVGYALPEPHVNPSTSRGLAWGRPLLHLSANVELYF</sequence>
<evidence type="ECO:0000256" key="1">
    <source>
        <dbReference type="SAM" id="MobiDB-lite"/>
    </source>
</evidence>
<feature type="region of interest" description="Disordered" evidence="1">
    <location>
        <begin position="149"/>
        <end position="175"/>
    </location>
</feature>
<dbReference type="EMBL" id="CP089984">
    <property type="protein sequence ID" value="WXB16573.1"/>
    <property type="molecule type" value="Genomic_DNA"/>
</dbReference>
<protein>
    <submittedName>
        <fullName evidence="2">Uncharacterized protein</fullName>
    </submittedName>
</protein>